<feature type="short sequence motif" description="Q motif" evidence="9">
    <location>
        <begin position="44"/>
        <end position="72"/>
    </location>
</feature>
<comment type="subcellular location">
    <subcellularLocation>
        <location evidence="1">Nucleus</location>
    </subcellularLocation>
</comment>
<dbReference type="PROSITE" id="PS00039">
    <property type="entry name" value="DEAD_ATP_HELICASE"/>
    <property type="match status" value="1"/>
</dbReference>
<feature type="domain" description="Helicase C-terminal" evidence="12">
    <location>
        <begin position="283"/>
        <end position="430"/>
    </location>
</feature>
<dbReference type="InterPro" id="IPR001650">
    <property type="entry name" value="Helicase_C-like"/>
</dbReference>
<dbReference type="GO" id="GO:0003724">
    <property type="term" value="F:RNA helicase activity"/>
    <property type="evidence" value="ECO:0007669"/>
    <property type="project" value="EnsemblFungi"/>
</dbReference>
<comment type="caution">
    <text evidence="14">The sequence shown here is derived from an EMBL/GenBank/DDBJ whole genome shotgun (WGS) entry which is preliminary data.</text>
</comment>
<dbReference type="InterPro" id="IPR011545">
    <property type="entry name" value="DEAD/DEAH_box_helicase_dom"/>
</dbReference>
<dbReference type="GO" id="GO:0000447">
    <property type="term" value="P:endonucleolytic cleavage in ITS1 to separate SSU-rRNA from 5.8S rRNA and LSU-rRNA from tricistronic rRNA transcript (SSU-rRNA, 5.8S rRNA, LSU-rRNA)"/>
    <property type="evidence" value="ECO:0007669"/>
    <property type="project" value="EnsemblFungi"/>
</dbReference>
<feature type="domain" description="Helicase ATP-binding" evidence="11">
    <location>
        <begin position="75"/>
        <end position="251"/>
    </location>
</feature>
<keyword evidence="15" id="KW-1185">Reference proteome</keyword>
<reference evidence="15" key="1">
    <citation type="journal article" date="2016" name="Nat. Commun.">
        <title>Genome analysis of three Pneumocystis species reveals adaptation mechanisms to life exclusively in mammalian hosts.</title>
        <authorList>
            <person name="Ma L."/>
            <person name="Chen Z."/>
            <person name="Huang D.W."/>
            <person name="Kutty G."/>
            <person name="Ishihara M."/>
            <person name="Wang H."/>
            <person name="Abouelleil A."/>
            <person name="Bishop L."/>
            <person name="Davey E."/>
            <person name="Deng R."/>
            <person name="Deng X."/>
            <person name="Fan L."/>
            <person name="Fantoni G."/>
            <person name="Fitzgerald M."/>
            <person name="Gogineni E."/>
            <person name="Goldberg J.M."/>
            <person name="Handley G."/>
            <person name="Hu X."/>
            <person name="Huber C."/>
            <person name="Jiao X."/>
            <person name="Jones K."/>
            <person name="Levin J.Z."/>
            <person name="Liu Y."/>
            <person name="Macdonald P."/>
            <person name="Melnikov A."/>
            <person name="Raley C."/>
            <person name="Sassi M."/>
            <person name="Sherman B.T."/>
            <person name="Song X."/>
            <person name="Sykes S."/>
            <person name="Tran B."/>
            <person name="Walsh L."/>
            <person name="Xia Y."/>
            <person name="Yang J."/>
            <person name="Young S."/>
            <person name="Zeng Q."/>
            <person name="Zheng X."/>
            <person name="Stephens R."/>
            <person name="Nusbaum C."/>
            <person name="Birren B.W."/>
            <person name="Azadi P."/>
            <person name="Lempicki R.A."/>
            <person name="Cuomo C.A."/>
            <person name="Kovacs J.A."/>
        </authorList>
    </citation>
    <scope>NUCLEOTIDE SEQUENCE [LARGE SCALE GENOMIC DNA]</scope>
    <source>
        <strain evidence="15">B80</strain>
    </source>
</reference>
<accession>A0A0W4ZSX4</accession>
<dbReference type="PROSITE" id="PS51195">
    <property type="entry name" value="Q_MOTIF"/>
    <property type="match status" value="1"/>
</dbReference>
<dbReference type="GO" id="GO:0000472">
    <property type="term" value="P:endonucleolytic cleavage to generate mature 5'-end of SSU-rRNA from (SSU-rRNA, 5.8S rRNA, LSU-rRNA)"/>
    <property type="evidence" value="ECO:0007669"/>
    <property type="project" value="EnsemblFungi"/>
</dbReference>
<dbReference type="PROSITE" id="PS51194">
    <property type="entry name" value="HELICASE_CTER"/>
    <property type="match status" value="1"/>
</dbReference>
<dbReference type="PANTHER" id="PTHR47959:SF24">
    <property type="entry name" value="ATP-DEPENDENT RNA HELICASE"/>
    <property type="match status" value="1"/>
</dbReference>
<evidence type="ECO:0000256" key="2">
    <source>
        <dbReference type="ARBA" id="ARBA00022517"/>
    </source>
</evidence>
<dbReference type="EMBL" id="LFVZ01000001">
    <property type="protein sequence ID" value="KTW31475.1"/>
    <property type="molecule type" value="Genomic_DNA"/>
</dbReference>
<evidence type="ECO:0000256" key="7">
    <source>
        <dbReference type="ARBA" id="ARBA00022884"/>
    </source>
</evidence>
<dbReference type="CDD" id="cd18787">
    <property type="entry name" value="SF2_C_DEAD"/>
    <property type="match status" value="1"/>
</dbReference>
<dbReference type="PANTHER" id="PTHR47959">
    <property type="entry name" value="ATP-DEPENDENT RNA HELICASE RHLE-RELATED"/>
    <property type="match status" value="1"/>
</dbReference>
<evidence type="ECO:0000256" key="4">
    <source>
        <dbReference type="ARBA" id="ARBA00022801"/>
    </source>
</evidence>
<dbReference type="CDD" id="cd17955">
    <property type="entry name" value="DEADc_DDX49"/>
    <property type="match status" value="1"/>
</dbReference>
<dbReference type="GO" id="GO:0003723">
    <property type="term" value="F:RNA binding"/>
    <property type="evidence" value="ECO:0007669"/>
    <property type="project" value="UniProtKB-KW"/>
</dbReference>
<evidence type="ECO:0000256" key="6">
    <source>
        <dbReference type="ARBA" id="ARBA00022840"/>
    </source>
</evidence>
<dbReference type="VEuPathDB" id="FungiDB:T552_00118"/>
<dbReference type="OrthoDB" id="10261904at2759"/>
<dbReference type="GO" id="GO:0000480">
    <property type="term" value="P:endonucleolytic cleavage in 5'-ETS of tricistronic rRNA transcript (SSU-rRNA, 5.8S rRNA, LSU-rRNA)"/>
    <property type="evidence" value="ECO:0007669"/>
    <property type="project" value="EnsemblFungi"/>
</dbReference>
<evidence type="ECO:0000259" key="12">
    <source>
        <dbReference type="PROSITE" id="PS51194"/>
    </source>
</evidence>
<evidence type="ECO:0000256" key="3">
    <source>
        <dbReference type="ARBA" id="ARBA00022741"/>
    </source>
</evidence>
<gene>
    <name evidence="14" type="ORF">T552_00118</name>
</gene>
<dbReference type="GO" id="GO:0005524">
    <property type="term" value="F:ATP binding"/>
    <property type="evidence" value="ECO:0007669"/>
    <property type="project" value="UniProtKB-KW"/>
</dbReference>
<dbReference type="SUPFAM" id="SSF52540">
    <property type="entry name" value="P-loop containing nucleoside triphosphate hydrolases"/>
    <property type="match status" value="1"/>
</dbReference>
<keyword evidence="8" id="KW-0539">Nucleus</keyword>
<evidence type="ECO:0000256" key="1">
    <source>
        <dbReference type="ARBA" id="ARBA00004123"/>
    </source>
</evidence>
<dbReference type="GeneID" id="28934940"/>
<evidence type="ECO:0000256" key="8">
    <source>
        <dbReference type="ARBA" id="ARBA00023242"/>
    </source>
</evidence>
<dbReference type="Pfam" id="PF00271">
    <property type="entry name" value="Helicase_C"/>
    <property type="match status" value="1"/>
</dbReference>
<evidence type="ECO:0000256" key="5">
    <source>
        <dbReference type="ARBA" id="ARBA00022806"/>
    </source>
</evidence>
<keyword evidence="4 10" id="KW-0378">Hydrolase</keyword>
<evidence type="ECO:0000259" key="11">
    <source>
        <dbReference type="PROSITE" id="PS51192"/>
    </source>
</evidence>
<dbReference type="InterPro" id="IPR000629">
    <property type="entry name" value="RNA-helicase_DEAD-box_CS"/>
</dbReference>
<dbReference type="InterPro" id="IPR014001">
    <property type="entry name" value="Helicase_ATP-bd"/>
</dbReference>
<keyword evidence="3 10" id="KW-0547">Nucleotide-binding</keyword>
<dbReference type="SMART" id="SM00490">
    <property type="entry name" value="HELICc"/>
    <property type="match status" value="1"/>
</dbReference>
<organism evidence="14 15">
    <name type="scientific">Pneumocystis carinii (strain B80)</name>
    <name type="common">Rat pneumocystis pneumonia agent</name>
    <name type="synonym">Pneumocystis carinii f. sp. carinii</name>
    <dbReference type="NCBI Taxonomy" id="1408658"/>
    <lineage>
        <taxon>Eukaryota</taxon>
        <taxon>Fungi</taxon>
        <taxon>Dikarya</taxon>
        <taxon>Ascomycota</taxon>
        <taxon>Taphrinomycotina</taxon>
        <taxon>Pneumocystomycetes</taxon>
        <taxon>Pneumocystaceae</taxon>
        <taxon>Pneumocystis</taxon>
    </lineage>
</organism>
<evidence type="ECO:0000313" key="15">
    <source>
        <dbReference type="Proteomes" id="UP000054454"/>
    </source>
</evidence>
<dbReference type="GO" id="GO:0016887">
    <property type="term" value="F:ATP hydrolysis activity"/>
    <property type="evidence" value="ECO:0007669"/>
    <property type="project" value="EnsemblFungi"/>
</dbReference>
<dbReference type="InterPro" id="IPR014014">
    <property type="entry name" value="RNA_helicase_DEAD_Q_motif"/>
</dbReference>
<dbReference type="AlphaFoldDB" id="A0A0W4ZSX4"/>
<proteinExistence type="inferred from homology"/>
<dbReference type="SMART" id="SM00487">
    <property type="entry name" value="DEXDc"/>
    <property type="match status" value="1"/>
</dbReference>
<evidence type="ECO:0000259" key="13">
    <source>
        <dbReference type="PROSITE" id="PS51195"/>
    </source>
</evidence>
<evidence type="ECO:0008006" key="16">
    <source>
        <dbReference type="Google" id="ProtNLM"/>
    </source>
</evidence>
<dbReference type="GO" id="GO:0032040">
    <property type="term" value="C:small-subunit processome"/>
    <property type="evidence" value="ECO:0007669"/>
    <property type="project" value="EnsemblFungi"/>
</dbReference>
<sequence>MSNTETLIEAADTANKQREIDNETASTPDLLHKKVSSDSEISNISFKACGLDSWLIETLKKIAITKPTAIQAACISPILEGKNCIGNAKTGSGKTMAFALPIVQKLSQDPYGVFALILTPTRELALQISDQLAILGTPVDLRQTTIVGGMDMMTQALALVKRPHIIIATPGRLADHIRSNGQETIDVFKRVRFLVLDEADRLLSPGFSEDMQKCIEILPEANNRQTLLFTATITDSIRNLKNQSSKPGKNPLFLYNITESPIAVPSSLIQTYIFIPSYVKEAYLYRIFNTQEYKEKSIIVFTNRTRTTELLCRMFRILDFKITALHSEMPQKERTQSLRKFKAEASKILIATDIVSRGLDIPFVELIINYDVPKDPDDYIHRVGRTARAGKSGESITLVSQRDILLIQAIEKRINAKMEKNSYVSDFKVTQELNTISAAKIEAEMSMTNFGQLKKNNKRKHENLKE</sequence>
<dbReference type="RefSeq" id="XP_018227591.1">
    <property type="nucleotide sequence ID" value="XM_018368738.1"/>
</dbReference>
<keyword evidence="5 10" id="KW-0347">Helicase</keyword>
<evidence type="ECO:0000256" key="10">
    <source>
        <dbReference type="RuleBase" id="RU000492"/>
    </source>
</evidence>
<feature type="domain" description="DEAD-box RNA helicase Q" evidence="13">
    <location>
        <begin position="44"/>
        <end position="72"/>
    </location>
</feature>
<dbReference type="PROSITE" id="PS51192">
    <property type="entry name" value="HELICASE_ATP_BIND_1"/>
    <property type="match status" value="1"/>
</dbReference>
<dbReference type="Gene3D" id="3.40.50.300">
    <property type="entry name" value="P-loop containing nucleotide triphosphate hydrolases"/>
    <property type="match status" value="2"/>
</dbReference>
<dbReference type="Proteomes" id="UP000054454">
    <property type="component" value="Unassembled WGS sequence"/>
</dbReference>
<dbReference type="Pfam" id="PF00270">
    <property type="entry name" value="DEAD"/>
    <property type="match status" value="1"/>
</dbReference>
<keyword evidence="7" id="KW-0694">RNA-binding</keyword>
<dbReference type="InterPro" id="IPR027417">
    <property type="entry name" value="P-loop_NTPase"/>
</dbReference>
<dbReference type="InterPro" id="IPR050079">
    <property type="entry name" value="DEAD_box_RNA_helicase"/>
</dbReference>
<dbReference type="GO" id="GO:0005829">
    <property type="term" value="C:cytosol"/>
    <property type="evidence" value="ECO:0007669"/>
    <property type="project" value="TreeGrafter"/>
</dbReference>
<keyword evidence="2" id="KW-0690">Ribosome biogenesis</keyword>
<protein>
    <recommendedName>
        <fullName evidence="16">ATP-dependent RNA helicase DBP8</fullName>
    </recommendedName>
</protein>
<evidence type="ECO:0000256" key="9">
    <source>
        <dbReference type="PROSITE-ProRule" id="PRU00552"/>
    </source>
</evidence>
<keyword evidence="6 10" id="KW-0067">ATP-binding</keyword>
<evidence type="ECO:0000313" key="14">
    <source>
        <dbReference type="EMBL" id="KTW31475.1"/>
    </source>
</evidence>
<comment type="similarity">
    <text evidence="10">Belongs to the DEAD box helicase family.</text>
</comment>
<name>A0A0W4ZSX4_PNEC8</name>